<proteinExistence type="predicted"/>
<keyword evidence="1" id="KW-0812">Transmembrane</keyword>
<dbReference type="EMBL" id="JNSL01000008">
    <property type="protein sequence ID" value="KGA21347.1"/>
    <property type="molecule type" value="Genomic_DNA"/>
</dbReference>
<name>A0A094QD71_9ZZZZ</name>
<reference evidence="3" key="1">
    <citation type="submission" date="2014-06" db="EMBL/GenBank/DDBJ databases">
        <title>Key roles for freshwater Actinobacteria revealed by deep metagenomic sequencing.</title>
        <authorList>
            <person name="Ghai R."/>
            <person name="Mizuno C.M."/>
            <person name="Picazo A."/>
            <person name="Camacho A."/>
            <person name="Rodriguez-Valera F."/>
        </authorList>
    </citation>
    <scope>NUCLEOTIDE SEQUENCE</scope>
</reference>
<sequence length="147" mass="15989">MSEKRANRVLGIVIAAIAIIAVIVVLAVKEPTAELDKSSPEGVVQQYLTAAIDRDFEQAKSFLASDSKCTADDFERAYIQDSLRIGLSDTTETATSAKVTVKIETSNGDPFGSTYTETQTFQLVKDDSGWKIAGIPWPNYECGGEYK</sequence>
<evidence type="ECO:0000313" key="3">
    <source>
        <dbReference type="EMBL" id="KGA21347.1"/>
    </source>
</evidence>
<dbReference type="InterPro" id="IPR059026">
    <property type="entry name" value="LpqB_N"/>
</dbReference>
<evidence type="ECO:0000259" key="2">
    <source>
        <dbReference type="Pfam" id="PF25976"/>
    </source>
</evidence>
<keyword evidence="1" id="KW-0472">Membrane</keyword>
<gene>
    <name evidence="3" type="ORF">GM51_2485</name>
</gene>
<keyword evidence="1" id="KW-1133">Transmembrane helix</keyword>
<dbReference type="AlphaFoldDB" id="A0A094QD71"/>
<feature type="transmembrane region" description="Helical" evidence="1">
    <location>
        <begin position="9"/>
        <end position="28"/>
    </location>
</feature>
<organism evidence="3">
    <name type="scientific">freshwater metagenome</name>
    <dbReference type="NCBI Taxonomy" id="449393"/>
    <lineage>
        <taxon>unclassified sequences</taxon>
        <taxon>metagenomes</taxon>
        <taxon>ecological metagenomes</taxon>
    </lineage>
</organism>
<protein>
    <recommendedName>
        <fullName evidence="2">Lipoprotein LpqB N-terminal domain-containing protein</fullName>
    </recommendedName>
</protein>
<accession>A0A094QD71</accession>
<dbReference type="Pfam" id="PF25976">
    <property type="entry name" value="LpqB_N"/>
    <property type="match status" value="1"/>
</dbReference>
<evidence type="ECO:0000256" key="1">
    <source>
        <dbReference type="SAM" id="Phobius"/>
    </source>
</evidence>
<feature type="domain" description="Lipoprotein LpqB N-terminal" evidence="2">
    <location>
        <begin position="37"/>
        <end position="136"/>
    </location>
</feature>
<comment type="caution">
    <text evidence="3">The sequence shown here is derived from an EMBL/GenBank/DDBJ whole genome shotgun (WGS) entry which is preliminary data.</text>
</comment>